<dbReference type="EMBL" id="LFIV01000220">
    <property type="protein sequence ID" value="KZL65466.1"/>
    <property type="molecule type" value="Genomic_DNA"/>
</dbReference>
<keyword evidence="4" id="KW-0624">Polysaccharide degradation</keyword>
<evidence type="ECO:0000313" key="7">
    <source>
        <dbReference type="Proteomes" id="UP000076552"/>
    </source>
</evidence>
<dbReference type="AlphaFoldDB" id="A0A166NA46"/>
<sequence length="312" mass="33275">MFMTVILGEEGTYHYYTPYDFIFGAWGKTVWGSDADKASLRSDLSIVRGNFTDVPLVIGELDASPLNTEPAARTATEMNTAVVIWDNGLDHLDRGASTWRDPTSLGVLNNALKGTKNSLADSTVDATATTQSSSDYVFDKVGTAPTDQTLPWLFNGNTLTGITTNSGAALASGVDYAVTSSGITFKASFLGKYLSTSAAPGSKANLTLSFSAGAMSRVGIVQWDTPVLGATSSKAVARADLGIPLACKGVRVLAVVKAVRGDGVYLFDDWTQYLGPLQQARIAVELRRRQGCFDGDYSSGCYCFWEGDDIYV</sequence>
<accession>A0A166NA46</accession>
<feature type="domain" description="Carbohydrate binding X2" evidence="5">
    <location>
        <begin position="131"/>
        <end position="218"/>
    </location>
</feature>
<keyword evidence="3" id="KW-0119">Carbohydrate metabolism</keyword>
<protein>
    <submittedName>
        <fullName evidence="6">Endoglucanase B</fullName>
    </submittedName>
</protein>
<evidence type="ECO:0000256" key="3">
    <source>
        <dbReference type="ARBA" id="ARBA00023277"/>
    </source>
</evidence>
<dbReference type="InterPro" id="IPR005102">
    <property type="entry name" value="Carbo-bd_X2"/>
</dbReference>
<dbReference type="Pfam" id="PF03442">
    <property type="entry name" value="CBM_X2"/>
    <property type="match status" value="1"/>
</dbReference>
<evidence type="ECO:0000259" key="5">
    <source>
        <dbReference type="Pfam" id="PF03442"/>
    </source>
</evidence>
<evidence type="ECO:0000256" key="2">
    <source>
        <dbReference type="ARBA" id="ARBA00023001"/>
    </source>
</evidence>
<reference evidence="6 7" key="1">
    <citation type="submission" date="2015-06" db="EMBL/GenBank/DDBJ databases">
        <title>Survival trade-offs in plant roots during colonization by closely related pathogenic and mutualistic fungi.</title>
        <authorList>
            <person name="Hacquard S."/>
            <person name="Kracher B."/>
            <person name="Hiruma K."/>
            <person name="Weinman A."/>
            <person name="Muench P."/>
            <person name="Garrido Oter R."/>
            <person name="Ver Loren van Themaat E."/>
            <person name="Dallerey J.-F."/>
            <person name="Damm U."/>
            <person name="Henrissat B."/>
            <person name="Lespinet O."/>
            <person name="Thon M."/>
            <person name="Kemen E."/>
            <person name="McHardy A.C."/>
            <person name="Schulze-Lefert P."/>
            <person name="O'Connell R.J."/>
        </authorList>
    </citation>
    <scope>NUCLEOTIDE SEQUENCE [LARGE SCALE GENOMIC DNA]</scope>
    <source>
        <strain evidence="6 7">0861</strain>
    </source>
</reference>
<name>A0A166NA46_9PEZI</name>
<evidence type="ECO:0000313" key="6">
    <source>
        <dbReference type="EMBL" id="KZL65466.1"/>
    </source>
</evidence>
<dbReference type="UniPathway" id="UPA00164"/>
<dbReference type="Proteomes" id="UP000076552">
    <property type="component" value="Unassembled WGS sequence"/>
</dbReference>
<evidence type="ECO:0000256" key="1">
    <source>
        <dbReference type="ARBA" id="ARBA00022729"/>
    </source>
</evidence>
<keyword evidence="1" id="KW-0732">Signal</keyword>
<comment type="caution">
    <text evidence="6">The sequence shown here is derived from an EMBL/GenBank/DDBJ whole genome shotgun (WGS) entry which is preliminary data.</text>
</comment>
<gene>
    <name evidence="6" type="ORF">CT0861_10624</name>
</gene>
<keyword evidence="7" id="KW-1185">Reference proteome</keyword>
<keyword evidence="2" id="KW-0136">Cellulose degradation</keyword>
<proteinExistence type="predicted"/>
<dbReference type="Gene3D" id="2.60.40.10">
    <property type="entry name" value="Immunoglobulins"/>
    <property type="match status" value="1"/>
</dbReference>
<dbReference type="InterPro" id="IPR014756">
    <property type="entry name" value="Ig_E-set"/>
</dbReference>
<organism evidence="6 7">
    <name type="scientific">Colletotrichum tofieldiae</name>
    <dbReference type="NCBI Taxonomy" id="708197"/>
    <lineage>
        <taxon>Eukaryota</taxon>
        <taxon>Fungi</taxon>
        <taxon>Dikarya</taxon>
        <taxon>Ascomycota</taxon>
        <taxon>Pezizomycotina</taxon>
        <taxon>Sordariomycetes</taxon>
        <taxon>Hypocreomycetidae</taxon>
        <taxon>Glomerellales</taxon>
        <taxon>Glomerellaceae</taxon>
        <taxon>Colletotrichum</taxon>
        <taxon>Colletotrichum spaethianum species complex</taxon>
    </lineage>
</organism>
<dbReference type="InterPro" id="IPR017853">
    <property type="entry name" value="GH"/>
</dbReference>
<dbReference type="GO" id="GO:0005978">
    <property type="term" value="P:glycogen biosynthetic process"/>
    <property type="evidence" value="ECO:0007669"/>
    <property type="project" value="UniProtKB-UniPathway"/>
</dbReference>
<dbReference type="Gene3D" id="3.20.20.80">
    <property type="entry name" value="Glycosidases"/>
    <property type="match status" value="1"/>
</dbReference>
<dbReference type="GO" id="GO:0030245">
    <property type="term" value="P:cellulose catabolic process"/>
    <property type="evidence" value="ECO:0007669"/>
    <property type="project" value="UniProtKB-KW"/>
</dbReference>
<evidence type="ECO:0000256" key="4">
    <source>
        <dbReference type="ARBA" id="ARBA00023326"/>
    </source>
</evidence>
<dbReference type="STRING" id="708197.A0A166NA46"/>
<dbReference type="SUPFAM" id="SSF51445">
    <property type="entry name" value="(Trans)glycosidases"/>
    <property type="match status" value="1"/>
</dbReference>
<dbReference type="SUPFAM" id="SSF81296">
    <property type="entry name" value="E set domains"/>
    <property type="match status" value="1"/>
</dbReference>
<dbReference type="InterPro" id="IPR013783">
    <property type="entry name" value="Ig-like_fold"/>
</dbReference>